<feature type="transmembrane region" description="Helical" evidence="1">
    <location>
        <begin position="7"/>
        <end position="24"/>
    </location>
</feature>
<proteinExistence type="predicted"/>
<reference evidence="2 3" key="1">
    <citation type="submission" date="2017-09" db="EMBL/GenBank/DDBJ databases">
        <title>Reassesment of A. cryaerophilus.</title>
        <authorList>
            <person name="Perez-Cataluna A."/>
            <person name="Collado L."/>
            <person name="Salgado O."/>
            <person name="Lefinanco V."/>
            <person name="Figueras M.J."/>
        </authorList>
    </citation>
    <scope>NUCLEOTIDE SEQUENCE [LARGE SCALE GENOMIC DNA]</scope>
    <source>
        <strain evidence="2 3">LMG 10229</strain>
    </source>
</reference>
<comment type="caution">
    <text evidence="2">The sequence shown here is derived from an EMBL/GenBank/DDBJ whole genome shotgun (WGS) entry which is preliminary data.</text>
</comment>
<keyword evidence="1" id="KW-0472">Membrane</keyword>
<accession>A0A2S9TR94</accession>
<dbReference type="EMBL" id="NXGD01000002">
    <property type="protein sequence ID" value="PRN01358.1"/>
    <property type="molecule type" value="Genomic_DNA"/>
</dbReference>
<keyword evidence="1" id="KW-1133">Transmembrane helix</keyword>
<evidence type="ECO:0000313" key="3">
    <source>
        <dbReference type="Proteomes" id="UP000238811"/>
    </source>
</evidence>
<dbReference type="AlphaFoldDB" id="A0A2S9TR94"/>
<evidence type="ECO:0000313" key="2">
    <source>
        <dbReference type="EMBL" id="PRN01358.1"/>
    </source>
</evidence>
<name>A0A2S9TR94_9BACT</name>
<gene>
    <name evidence="2" type="ORF">CJ668_02505</name>
</gene>
<keyword evidence="1" id="KW-0812">Transmembrane</keyword>
<sequence>MRKKIEILVYYFQIPILLISYYIFKFLNFQKCLNSSWVIGVSEIANNISNLKNILKPSVSVALDKNIYYNSTYDYSINITNKYFNFIIRIFYGPLLLGYLANKNSHFLYIWYTGFLLDREYEFKFLKAKNKEIVCMFVGDDIRSIKLSLAFTKKLNIDNFVEYVGSQSSYYLTEKYDNDKKKIAQIADKYSDLVFNFKLDQISYLEKKQFPWAYMYDKNKFFKNDNKFENIKKIKILHAPSNPFVKGTPLVRASIKKLELEGYQFDYVELQKMPNEVVLEHLRTSHIVLNQFYGYDISLGLFAIEAMANHTALMMSYDSSAINHYDIELEGLDNCLFNTKYWEVYDNLKYLLDNPDKIKYYAYRGYDFAYKHYTYEAASEYINKVLKDNGVIE</sequence>
<dbReference type="Proteomes" id="UP000238811">
    <property type="component" value="Unassembled WGS sequence"/>
</dbReference>
<protein>
    <recommendedName>
        <fullName evidence="4">Glycosyltransferase family 1 protein</fullName>
    </recommendedName>
</protein>
<evidence type="ECO:0000256" key="1">
    <source>
        <dbReference type="SAM" id="Phobius"/>
    </source>
</evidence>
<evidence type="ECO:0008006" key="4">
    <source>
        <dbReference type="Google" id="ProtNLM"/>
    </source>
</evidence>
<organism evidence="2 3">
    <name type="scientific">Aliarcobacter cryaerophilus</name>
    <dbReference type="NCBI Taxonomy" id="28198"/>
    <lineage>
        <taxon>Bacteria</taxon>
        <taxon>Pseudomonadati</taxon>
        <taxon>Campylobacterota</taxon>
        <taxon>Epsilonproteobacteria</taxon>
        <taxon>Campylobacterales</taxon>
        <taxon>Arcobacteraceae</taxon>
        <taxon>Aliarcobacter</taxon>
    </lineage>
</organism>